<dbReference type="Pfam" id="PF24585">
    <property type="entry name" value="YunG"/>
    <property type="match status" value="1"/>
</dbReference>
<dbReference type="RefSeq" id="WP_345127956.1">
    <property type="nucleotide sequence ID" value="NZ_BAABAT010000008.1"/>
</dbReference>
<evidence type="ECO:0000259" key="1">
    <source>
        <dbReference type="Pfam" id="PF00293"/>
    </source>
</evidence>
<keyword evidence="3" id="KW-1185">Reference proteome</keyword>
<comment type="caution">
    <text evidence="2">The sequence shown here is derived from an EMBL/GenBank/DDBJ whole genome shotgun (WGS) entry which is preliminary data.</text>
</comment>
<name>A0ABP8D8K1_9ACTN</name>
<evidence type="ECO:0000313" key="2">
    <source>
        <dbReference type="EMBL" id="GAA4249726.1"/>
    </source>
</evidence>
<dbReference type="InterPro" id="IPR015797">
    <property type="entry name" value="NUDIX_hydrolase-like_dom_sf"/>
</dbReference>
<evidence type="ECO:0000313" key="3">
    <source>
        <dbReference type="Proteomes" id="UP001500620"/>
    </source>
</evidence>
<dbReference type="Gene3D" id="3.90.79.10">
    <property type="entry name" value="Nucleoside Triphosphate Pyrophosphohydrolase"/>
    <property type="match status" value="1"/>
</dbReference>
<sequence>MLLPLLLRSWGPDTCDPTDLADWHPGNPARGQCGTTALVVREVLGGDLIHGRVTAGGEPAGHHYWNRLPDGSELDLTRDQFRPGELVVGGVRVHVPEGPPSRLRGQHALLRHRVLTALGRLPVPSGPPLRLALALLVDPGGAVLLRRRSPVAPFEPSQWALPAAKICGDSPVEEAARRALAEEAAVEFTGRLHPHWHGTLPDVTGRASGVEVTILAGRYDLGDAGIVADDLAATDLAPTAAVALQGLIRTSRESPVRAETTSRRSAPA</sequence>
<protein>
    <recommendedName>
        <fullName evidence="1">Nudix hydrolase domain-containing protein</fullName>
    </recommendedName>
</protein>
<dbReference type="Proteomes" id="UP001500620">
    <property type="component" value="Unassembled WGS sequence"/>
</dbReference>
<accession>A0ABP8D8K1</accession>
<proteinExistence type="predicted"/>
<gene>
    <name evidence="2" type="ORF">GCM10022255_034990</name>
</gene>
<dbReference type="InterPro" id="IPR056238">
    <property type="entry name" value="YunG-like"/>
</dbReference>
<dbReference type="InterPro" id="IPR000086">
    <property type="entry name" value="NUDIX_hydrolase_dom"/>
</dbReference>
<reference evidence="3" key="1">
    <citation type="journal article" date="2019" name="Int. J. Syst. Evol. Microbiol.">
        <title>The Global Catalogue of Microorganisms (GCM) 10K type strain sequencing project: providing services to taxonomists for standard genome sequencing and annotation.</title>
        <authorList>
            <consortium name="The Broad Institute Genomics Platform"/>
            <consortium name="The Broad Institute Genome Sequencing Center for Infectious Disease"/>
            <person name="Wu L."/>
            <person name="Ma J."/>
        </authorList>
    </citation>
    <scope>NUCLEOTIDE SEQUENCE [LARGE SCALE GENOMIC DNA]</scope>
    <source>
        <strain evidence="3">JCM 17441</strain>
    </source>
</reference>
<dbReference type="Pfam" id="PF00293">
    <property type="entry name" value="NUDIX"/>
    <property type="match status" value="1"/>
</dbReference>
<organism evidence="2 3">
    <name type="scientific">Dactylosporangium darangshiense</name>
    <dbReference type="NCBI Taxonomy" id="579108"/>
    <lineage>
        <taxon>Bacteria</taxon>
        <taxon>Bacillati</taxon>
        <taxon>Actinomycetota</taxon>
        <taxon>Actinomycetes</taxon>
        <taxon>Micromonosporales</taxon>
        <taxon>Micromonosporaceae</taxon>
        <taxon>Dactylosporangium</taxon>
    </lineage>
</organism>
<dbReference type="EMBL" id="BAABAT010000008">
    <property type="protein sequence ID" value="GAA4249726.1"/>
    <property type="molecule type" value="Genomic_DNA"/>
</dbReference>
<feature type="domain" description="Nudix hydrolase" evidence="1">
    <location>
        <begin position="132"/>
        <end position="193"/>
    </location>
</feature>
<dbReference type="SUPFAM" id="SSF55811">
    <property type="entry name" value="Nudix"/>
    <property type="match status" value="1"/>
</dbReference>